<sequence>MLPATISVLFAASSVSGALGHSGGTSIQFQQHASPLAKDVTIIPEILAHWVYWGLKKFSDDIDTSTTESSSIPKPHKEPLENKGNKGEEIWTGQIGIGAPPKPFVVLFDTMS</sequence>
<evidence type="ECO:0000313" key="5">
    <source>
        <dbReference type="Proteomes" id="UP000044841"/>
    </source>
</evidence>
<evidence type="ECO:0000313" key="4">
    <source>
        <dbReference type="EMBL" id="CUA73118.1"/>
    </source>
</evidence>
<accession>A0A0K6G440</accession>
<organism evidence="4 5">
    <name type="scientific">Rhizoctonia solani</name>
    <dbReference type="NCBI Taxonomy" id="456999"/>
    <lineage>
        <taxon>Eukaryota</taxon>
        <taxon>Fungi</taxon>
        <taxon>Dikarya</taxon>
        <taxon>Basidiomycota</taxon>
        <taxon>Agaricomycotina</taxon>
        <taxon>Agaricomycetes</taxon>
        <taxon>Cantharellales</taxon>
        <taxon>Ceratobasidiaceae</taxon>
        <taxon>Rhizoctonia</taxon>
    </lineage>
</organism>
<dbReference type="AlphaFoldDB" id="A0A0K6G440"/>
<feature type="compositionally biased region" description="Basic and acidic residues" evidence="1">
    <location>
        <begin position="75"/>
        <end position="86"/>
    </location>
</feature>
<gene>
    <name evidence="4" type="ORF">RSOLAG22IIIB_10549</name>
</gene>
<feature type="domain" description="Peptidase A1" evidence="3">
    <location>
        <begin position="91"/>
        <end position="112"/>
    </location>
</feature>
<evidence type="ECO:0000256" key="1">
    <source>
        <dbReference type="SAM" id="MobiDB-lite"/>
    </source>
</evidence>
<dbReference type="EMBL" id="CYGV01001348">
    <property type="protein sequence ID" value="CUA73118.1"/>
    <property type="molecule type" value="Genomic_DNA"/>
</dbReference>
<dbReference type="PROSITE" id="PS51767">
    <property type="entry name" value="PEPTIDASE_A1"/>
    <property type="match status" value="1"/>
</dbReference>
<proteinExistence type="predicted"/>
<evidence type="ECO:0000259" key="3">
    <source>
        <dbReference type="PROSITE" id="PS51767"/>
    </source>
</evidence>
<feature type="region of interest" description="Disordered" evidence="1">
    <location>
        <begin position="62"/>
        <end position="86"/>
    </location>
</feature>
<feature type="chain" id="PRO_5005502511" description="Peptidase A1 domain-containing protein" evidence="2">
    <location>
        <begin position="21"/>
        <end position="112"/>
    </location>
</feature>
<feature type="signal peptide" evidence="2">
    <location>
        <begin position="1"/>
        <end position="20"/>
    </location>
</feature>
<reference evidence="4 5" key="1">
    <citation type="submission" date="2015-07" db="EMBL/GenBank/DDBJ databases">
        <authorList>
            <person name="Noorani M."/>
        </authorList>
    </citation>
    <scope>NUCLEOTIDE SEQUENCE [LARGE SCALE GENOMIC DNA]</scope>
    <source>
        <strain evidence="4">BBA 69670</strain>
    </source>
</reference>
<protein>
    <recommendedName>
        <fullName evidence="3">Peptidase A1 domain-containing protein</fullName>
    </recommendedName>
</protein>
<dbReference type="InterPro" id="IPR033121">
    <property type="entry name" value="PEPTIDASE_A1"/>
</dbReference>
<keyword evidence="5" id="KW-1185">Reference proteome</keyword>
<name>A0A0K6G440_9AGAM</name>
<keyword evidence="2" id="KW-0732">Signal</keyword>
<evidence type="ECO:0000256" key="2">
    <source>
        <dbReference type="SAM" id="SignalP"/>
    </source>
</evidence>
<dbReference type="Proteomes" id="UP000044841">
    <property type="component" value="Unassembled WGS sequence"/>
</dbReference>